<reference evidence="2" key="1">
    <citation type="journal article" date="2019" name="Curr. Biol.">
        <title>Genome Sequence of Striga asiatica Provides Insight into the Evolution of Plant Parasitism.</title>
        <authorList>
            <person name="Yoshida S."/>
            <person name="Kim S."/>
            <person name="Wafula E.K."/>
            <person name="Tanskanen J."/>
            <person name="Kim Y.M."/>
            <person name="Honaas L."/>
            <person name="Yang Z."/>
            <person name="Spallek T."/>
            <person name="Conn C.E."/>
            <person name="Ichihashi Y."/>
            <person name="Cheong K."/>
            <person name="Cui S."/>
            <person name="Der J.P."/>
            <person name="Gundlach H."/>
            <person name="Jiao Y."/>
            <person name="Hori C."/>
            <person name="Ishida J.K."/>
            <person name="Kasahara H."/>
            <person name="Kiba T."/>
            <person name="Kim M.S."/>
            <person name="Koo N."/>
            <person name="Laohavisit A."/>
            <person name="Lee Y.H."/>
            <person name="Lumba S."/>
            <person name="McCourt P."/>
            <person name="Mortimer J.C."/>
            <person name="Mutuku J.M."/>
            <person name="Nomura T."/>
            <person name="Sasaki-Sekimoto Y."/>
            <person name="Seto Y."/>
            <person name="Wang Y."/>
            <person name="Wakatake T."/>
            <person name="Sakakibara H."/>
            <person name="Demura T."/>
            <person name="Yamaguchi S."/>
            <person name="Yoneyama K."/>
            <person name="Manabe R.I."/>
            <person name="Nelson D.C."/>
            <person name="Schulman A.H."/>
            <person name="Timko M.P."/>
            <person name="dePamphilis C.W."/>
            <person name="Choi D."/>
            <person name="Shirasu K."/>
        </authorList>
    </citation>
    <scope>NUCLEOTIDE SEQUENCE [LARGE SCALE GENOMIC DNA]</scope>
    <source>
        <strain evidence="2">cv. UVA1</strain>
    </source>
</reference>
<protein>
    <submittedName>
        <fullName evidence="1">Bifunctionaluridylyltransferase/uridylyl-removing enzyme</fullName>
    </submittedName>
</protein>
<accession>A0A5A7R1Q2</accession>
<evidence type="ECO:0000313" key="1">
    <source>
        <dbReference type="EMBL" id="GER51262.1"/>
    </source>
</evidence>
<proteinExistence type="predicted"/>
<dbReference type="EMBL" id="BKCP01009626">
    <property type="protein sequence ID" value="GER51262.1"/>
    <property type="molecule type" value="Genomic_DNA"/>
</dbReference>
<organism evidence="1 2">
    <name type="scientific">Striga asiatica</name>
    <name type="common">Asiatic witchweed</name>
    <name type="synonym">Buchnera asiatica</name>
    <dbReference type="NCBI Taxonomy" id="4170"/>
    <lineage>
        <taxon>Eukaryota</taxon>
        <taxon>Viridiplantae</taxon>
        <taxon>Streptophyta</taxon>
        <taxon>Embryophyta</taxon>
        <taxon>Tracheophyta</taxon>
        <taxon>Spermatophyta</taxon>
        <taxon>Magnoliopsida</taxon>
        <taxon>eudicotyledons</taxon>
        <taxon>Gunneridae</taxon>
        <taxon>Pentapetalae</taxon>
        <taxon>asterids</taxon>
        <taxon>lamiids</taxon>
        <taxon>Lamiales</taxon>
        <taxon>Orobanchaceae</taxon>
        <taxon>Buchnereae</taxon>
        <taxon>Striga</taxon>
    </lineage>
</organism>
<evidence type="ECO:0000313" key="2">
    <source>
        <dbReference type="Proteomes" id="UP000325081"/>
    </source>
</evidence>
<keyword evidence="1" id="KW-0548">Nucleotidyltransferase</keyword>
<sequence>MEKISLTKFDLFMILFKCKRNQTRDLSKFPISGLSLTVTVDSTTRSTILRTSLIIGRFLGCLSRHRLAMAASRWADLGSYLPSSFGSKICSNFFMSERWARTKSRSICSFLGLLRSSGRRPVMSS</sequence>
<dbReference type="GO" id="GO:0016779">
    <property type="term" value="F:nucleotidyltransferase activity"/>
    <property type="evidence" value="ECO:0007669"/>
    <property type="project" value="UniProtKB-KW"/>
</dbReference>
<keyword evidence="1" id="KW-0808">Transferase</keyword>
<keyword evidence="2" id="KW-1185">Reference proteome</keyword>
<gene>
    <name evidence="1" type="ORF">STAS_28620</name>
</gene>
<dbReference type="AlphaFoldDB" id="A0A5A7R1Q2"/>
<comment type="caution">
    <text evidence="1">The sequence shown here is derived from an EMBL/GenBank/DDBJ whole genome shotgun (WGS) entry which is preliminary data.</text>
</comment>
<name>A0A5A7R1Q2_STRAF</name>
<dbReference type="Proteomes" id="UP000325081">
    <property type="component" value="Unassembled WGS sequence"/>
</dbReference>